<dbReference type="GO" id="GO:0016020">
    <property type="term" value="C:membrane"/>
    <property type="evidence" value="ECO:0007669"/>
    <property type="project" value="UniProtKB-SubCell"/>
</dbReference>
<dbReference type="Proteomes" id="UP000005239">
    <property type="component" value="Unassembled WGS sequence"/>
</dbReference>
<dbReference type="OrthoDB" id="5829222at2759"/>
<keyword evidence="4" id="KW-0472">Membrane</keyword>
<dbReference type="CDD" id="cd00637">
    <property type="entry name" value="7tm_classA_rhodopsin-like"/>
    <property type="match status" value="1"/>
</dbReference>
<evidence type="ECO:0000256" key="4">
    <source>
        <dbReference type="ARBA" id="ARBA00023136"/>
    </source>
</evidence>
<accession>A0A8R1YJS1</accession>
<sequence length="338" mass="38703">MKPRDFHQFSTVIHFDGTESLGRTNHIYRSSPHDFRSLVIPFQLGVCGVTFNSIVVLFLRKAKSLANPFGIITLNQAVTDLINSIVFAFIVAPTVFLTIPLPFEVTSRLGQLLFLAYDCCSWSHLLITLNRFTSIFFPFYYALIFSRSKTLLYTLLIWTLAICINFYEYVFVDCHFYLPVGSWNFDFKGGDACKDIEWNMFLTAVIAILDIATVIKFHRYSRDREQPNSQRKKRMQKQEFYFLAQAMLQSTLFYIELVCCYNLGALPFVASQWAQFGLRTVAWVTTHAADGLITLVCNGDFRRMVSRNILGAKGESVEELHSAKTSVFKVTTKISVEP</sequence>
<dbReference type="PANTHER" id="PTHR23017:SF44">
    <property type="entry name" value="G-PROTEIN COUPLED RECEPTORS FAMILY 1 PROFILE DOMAIN-CONTAINING PROTEIN"/>
    <property type="match status" value="1"/>
</dbReference>
<proteinExistence type="predicted"/>
<reference evidence="5" key="2">
    <citation type="submission" date="2022-06" db="UniProtKB">
        <authorList>
            <consortium name="EnsemblMetazoa"/>
        </authorList>
    </citation>
    <scope>IDENTIFICATION</scope>
    <source>
        <strain evidence="5">PS312</strain>
    </source>
</reference>
<dbReference type="AlphaFoldDB" id="A0A2A6BFW7"/>
<dbReference type="InterPro" id="IPR019430">
    <property type="entry name" value="7TM_GPCR_serpentine_rcpt_Srx"/>
</dbReference>
<evidence type="ECO:0000256" key="1">
    <source>
        <dbReference type="ARBA" id="ARBA00004370"/>
    </source>
</evidence>
<accession>A0A2A6BFW7</accession>
<dbReference type="PROSITE" id="PS50262">
    <property type="entry name" value="G_PROTEIN_RECEP_F1_2"/>
    <property type="match status" value="1"/>
</dbReference>
<name>A0A2A6BFW7_PRIPA</name>
<keyword evidence="2" id="KW-0812">Transmembrane</keyword>
<organism evidence="5 6">
    <name type="scientific">Pristionchus pacificus</name>
    <name type="common">Parasitic nematode worm</name>
    <dbReference type="NCBI Taxonomy" id="54126"/>
    <lineage>
        <taxon>Eukaryota</taxon>
        <taxon>Metazoa</taxon>
        <taxon>Ecdysozoa</taxon>
        <taxon>Nematoda</taxon>
        <taxon>Chromadorea</taxon>
        <taxon>Rhabditida</taxon>
        <taxon>Rhabditina</taxon>
        <taxon>Diplogasteromorpha</taxon>
        <taxon>Diplogasteroidea</taxon>
        <taxon>Neodiplogasteridae</taxon>
        <taxon>Pristionchus</taxon>
    </lineage>
</organism>
<reference evidence="6" key="1">
    <citation type="journal article" date="2008" name="Nat. Genet.">
        <title>The Pristionchus pacificus genome provides a unique perspective on nematode lifestyle and parasitism.</title>
        <authorList>
            <person name="Dieterich C."/>
            <person name="Clifton S.W."/>
            <person name="Schuster L.N."/>
            <person name="Chinwalla A."/>
            <person name="Delehaunty K."/>
            <person name="Dinkelacker I."/>
            <person name="Fulton L."/>
            <person name="Fulton R."/>
            <person name="Godfrey J."/>
            <person name="Minx P."/>
            <person name="Mitreva M."/>
            <person name="Roeseler W."/>
            <person name="Tian H."/>
            <person name="Witte H."/>
            <person name="Yang S.P."/>
            <person name="Wilson R.K."/>
            <person name="Sommer R.J."/>
        </authorList>
    </citation>
    <scope>NUCLEOTIDE SEQUENCE [LARGE SCALE GENOMIC DNA]</scope>
    <source>
        <strain evidence="6">PS312</strain>
    </source>
</reference>
<gene>
    <name evidence="5" type="primary">WBGene00118174</name>
</gene>
<dbReference type="InterPro" id="IPR017452">
    <property type="entry name" value="GPCR_Rhodpsn_7TM"/>
</dbReference>
<dbReference type="PANTHER" id="PTHR23017">
    <property type="entry name" value="SERPENTINE RECEPTOR, CLASS X"/>
    <property type="match status" value="1"/>
</dbReference>
<keyword evidence="6" id="KW-1185">Reference proteome</keyword>
<dbReference type="EnsemblMetazoa" id="PPA28620.1">
    <property type="protein sequence ID" value="PPA28620.1"/>
    <property type="gene ID" value="WBGene00118174"/>
</dbReference>
<protein>
    <submittedName>
        <fullName evidence="5">G protein-coupled receptor</fullName>
    </submittedName>
</protein>
<evidence type="ECO:0000256" key="2">
    <source>
        <dbReference type="ARBA" id="ARBA00022692"/>
    </source>
</evidence>
<dbReference type="Pfam" id="PF10328">
    <property type="entry name" value="7TM_GPCR_Srx"/>
    <property type="match status" value="1"/>
</dbReference>
<evidence type="ECO:0000313" key="5">
    <source>
        <dbReference type="EnsemblMetazoa" id="PPA28620.1"/>
    </source>
</evidence>
<evidence type="ECO:0000256" key="3">
    <source>
        <dbReference type="ARBA" id="ARBA00022989"/>
    </source>
</evidence>
<dbReference type="SUPFAM" id="SSF81321">
    <property type="entry name" value="Family A G protein-coupled receptor-like"/>
    <property type="match status" value="1"/>
</dbReference>
<keyword evidence="3" id="KW-1133">Transmembrane helix</keyword>
<dbReference type="Gene3D" id="1.20.1070.10">
    <property type="entry name" value="Rhodopsin 7-helix transmembrane proteins"/>
    <property type="match status" value="1"/>
</dbReference>
<comment type="subcellular location">
    <subcellularLocation>
        <location evidence="1">Membrane</location>
    </subcellularLocation>
</comment>
<evidence type="ECO:0000313" key="6">
    <source>
        <dbReference type="Proteomes" id="UP000005239"/>
    </source>
</evidence>